<gene>
    <name evidence="1" type="ORF">VP06_16650</name>
</gene>
<dbReference type="PATRIC" id="fig|270351.6.peg.844"/>
<protein>
    <submittedName>
        <fullName evidence="1">Uncharacterized protein</fullName>
    </submittedName>
</protein>
<dbReference type="RefSeq" id="WP_048464889.1">
    <property type="nucleotide sequence ID" value="NZ_LABX01000127.1"/>
</dbReference>
<evidence type="ECO:0000313" key="2">
    <source>
        <dbReference type="Proteomes" id="UP000035929"/>
    </source>
</evidence>
<dbReference type="Proteomes" id="UP000035929">
    <property type="component" value="Unassembled WGS sequence"/>
</dbReference>
<dbReference type="AlphaFoldDB" id="A0A0J6SGU1"/>
<organism evidence="1 2">
    <name type="scientific">Methylobacterium aquaticum</name>
    <dbReference type="NCBI Taxonomy" id="270351"/>
    <lineage>
        <taxon>Bacteria</taxon>
        <taxon>Pseudomonadati</taxon>
        <taxon>Pseudomonadota</taxon>
        <taxon>Alphaproteobacteria</taxon>
        <taxon>Hyphomicrobiales</taxon>
        <taxon>Methylobacteriaceae</taxon>
        <taxon>Methylobacterium</taxon>
    </lineage>
</organism>
<evidence type="ECO:0000313" key="1">
    <source>
        <dbReference type="EMBL" id="KMO32904.1"/>
    </source>
</evidence>
<reference evidence="1 2" key="1">
    <citation type="submission" date="2015-03" db="EMBL/GenBank/DDBJ databases">
        <title>Genome sequencing of Methylobacterium aquaticum DSM16371 type strain.</title>
        <authorList>
            <person name="Chaudhry V."/>
            <person name="Patil P.B."/>
        </authorList>
    </citation>
    <scope>NUCLEOTIDE SEQUENCE [LARGE SCALE GENOMIC DNA]</scope>
    <source>
        <strain evidence="1 2">DSM 16371</strain>
    </source>
</reference>
<dbReference type="EMBL" id="LABX01000127">
    <property type="protein sequence ID" value="KMO32904.1"/>
    <property type="molecule type" value="Genomic_DNA"/>
</dbReference>
<dbReference type="OrthoDB" id="7994795at2"/>
<sequence length="176" mass="18187">MVSLTLALLTILPHRRAIVAGAVAFLSPAAKSATAVVSPLRAADVETVEAEPVLYLPAPGPVLALSAPKGSSRLLAAIEAHRSANLALNQAVRDYVQAEEDSAPDEALMLAVADRASDEEAAALNALVALTPASTEEAGALAAHFAEVSADFDKDTFSAWLFQRFAVMLARAAAQA</sequence>
<name>A0A0J6SGU1_9HYPH</name>
<accession>A0A0J6SGU1</accession>
<comment type="caution">
    <text evidence="1">The sequence shown here is derived from an EMBL/GenBank/DDBJ whole genome shotgun (WGS) entry which is preliminary data.</text>
</comment>
<proteinExistence type="predicted"/>